<evidence type="ECO:0000313" key="1">
    <source>
        <dbReference type="EMBL" id="KGM06259.1"/>
    </source>
</evidence>
<accession>A0A0A0BGR0</accession>
<name>A0A0A0BGR0_9GAMM</name>
<dbReference type="AlphaFoldDB" id="A0A0A0BGR0"/>
<sequence length="111" mass="12741">MNDNANIVMTLYHWNILILPSDEEIFVGLRQRPEVVPPFKPPEDGDELLPFTLRNSSPIKEFDEHRGVGFTQSGRRYVVIGKASDPTGMIRFSVENMMAPNAIRWKYEFSA</sequence>
<proteinExistence type="predicted"/>
<reference evidence="1 2" key="1">
    <citation type="submission" date="2014-09" db="EMBL/GenBank/DDBJ databases">
        <authorList>
            <person name="Grob C."/>
            <person name="Taubert M."/>
            <person name="Howat A.M."/>
            <person name="Burns O.J."/>
            <person name="Dixon J.L."/>
            <person name="Chen Y."/>
            <person name="Murrell J.C."/>
        </authorList>
    </citation>
    <scope>NUCLEOTIDE SEQUENCE [LARGE SCALE GENOMIC DNA]</scope>
    <source>
        <strain evidence="1">L4</strain>
    </source>
</reference>
<dbReference type="Proteomes" id="UP000029999">
    <property type="component" value="Unassembled WGS sequence"/>
</dbReference>
<dbReference type="RefSeq" id="WP_036315015.1">
    <property type="nucleotide sequence ID" value="NZ_JRQD01000005.1"/>
</dbReference>
<organism evidence="1 2">
    <name type="scientific">Methylophaga thiooxydans</name>
    <dbReference type="NCBI Taxonomy" id="392484"/>
    <lineage>
        <taxon>Bacteria</taxon>
        <taxon>Pseudomonadati</taxon>
        <taxon>Pseudomonadota</taxon>
        <taxon>Gammaproteobacteria</taxon>
        <taxon>Thiotrichales</taxon>
        <taxon>Piscirickettsiaceae</taxon>
        <taxon>Methylophaga</taxon>
    </lineage>
</organism>
<gene>
    <name evidence="1" type="ORF">LP43_2132</name>
</gene>
<evidence type="ECO:0000313" key="2">
    <source>
        <dbReference type="Proteomes" id="UP000029999"/>
    </source>
</evidence>
<dbReference type="EMBL" id="JRQD01000005">
    <property type="protein sequence ID" value="KGM06259.1"/>
    <property type="molecule type" value="Genomic_DNA"/>
</dbReference>
<protein>
    <submittedName>
        <fullName evidence="1">Uncharacterized protein</fullName>
    </submittedName>
</protein>
<comment type="caution">
    <text evidence="1">The sequence shown here is derived from an EMBL/GenBank/DDBJ whole genome shotgun (WGS) entry which is preliminary data.</text>
</comment>